<dbReference type="EMBL" id="CP139781">
    <property type="protein sequence ID" value="WRQ87443.1"/>
    <property type="molecule type" value="Genomic_DNA"/>
</dbReference>
<accession>A0ABZ1C841</accession>
<feature type="transmembrane region" description="Helical" evidence="1">
    <location>
        <begin position="193"/>
        <end position="213"/>
    </location>
</feature>
<evidence type="ECO:0000313" key="2">
    <source>
        <dbReference type="EMBL" id="WRQ87443.1"/>
    </source>
</evidence>
<feature type="transmembrane region" description="Helical" evidence="1">
    <location>
        <begin position="20"/>
        <end position="51"/>
    </location>
</feature>
<evidence type="ECO:0000313" key="3">
    <source>
        <dbReference type="Proteomes" id="UP000738431"/>
    </source>
</evidence>
<dbReference type="RefSeq" id="WP_221030393.1">
    <property type="nucleotide sequence ID" value="NZ_CP139781.1"/>
</dbReference>
<reference evidence="2 3" key="1">
    <citation type="submission" date="2023-12" db="EMBL/GenBank/DDBJ databases">
        <title>Description of an unclassified Opitutus bacterium of Verrucomicrobiota.</title>
        <authorList>
            <person name="Zhang D.-F."/>
        </authorList>
    </citation>
    <scope>NUCLEOTIDE SEQUENCE [LARGE SCALE GENOMIC DNA]</scope>
    <source>
        <strain evidence="2 3">WL0086</strain>
    </source>
</reference>
<protein>
    <recommendedName>
        <fullName evidence="4">DUF2062 domain-containing protein</fullName>
    </recommendedName>
</protein>
<evidence type="ECO:0008006" key="4">
    <source>
        <dbReference type="Google" id="ProtNLM"/>
    </source>
</evidence>
<feature type="transmembrane region" description="Helical" evidence="1">
    <location>
        <begin position="118"/>
        <end position="136"/>
    </location>
</feature>
<keyword evidence="3" id="KW-1185">Reference proteome</keyword>
<keyword evidence="1" id="KW-0472">Membrane</keyword>
<organism evidence="2 3">
    <name type="scientific">Actomonas aquatica</name>
    <dbReference type="NCBI Taxonomy" id="2866162"/>
    <lineage>
        <taxon>Bacteria</taxon>
        <taxon>Pseudomonadati</taxon>
        <taxon>Verrucomicrobiota</taxon>
        <taxon>Opitutia</taxon>
        <taxon>Opitutales</taxon>
        <taxon>Opitutaceae</taxon>
        <taxon>Actomonas</taxon>
    </lineage>
</organism>
<dbReference type="Proteomes" id="UP000738431">
    <property type="component" value="Chromosome"/>
</dbReference>
<sequence>MLITRKIGAILRGKATPFQLIAGCVLGAMLGFLPGFGTAPGLTVLLALTLVLLNANLFLAAVVGALAKLLSLALLPLSFHLGRFLIDGPLEGLFRAIVNAPVLALLGVENYATTGGLLLGFLLGGLAGLGVSRAVTRFRLRMANSRENSEKYRKWADRGWVRWSVFLLAGGGLKDPDYAALAQKRIGNPIRPLGAALVIFSVVLIVVGAKFFAPAIVTTSLRDGLARANGATVDIETADLDLAAGRLTVTGLAMADPNQLDSNLLTAARVEADISASDLLRKRISLDRLVLHEARLQTPRRVPGQRTVPAPETDEPWVKLPDAESIDDYITNAQVWRERLAQVKKWLDRITPGDPAEAPTTTDDGETWSDRLERIAAERGYARVDAGHLVADTPLFVVRELDATGVRADWLPNGETLSIQGHNLATQPWLLDTPSRIEITSSGQTLALSVAAGVSNELTARYRGLPTEKLAGALKSSRSGTPLLEGGTVDINLSGSYDATDGTIDVPMELTLHDTTAHLVGKDVPLNNFSLPVGLRGSLENPAIRVDPDLVTRIAKQAGTQLLRDKVGDKLGDKAGGLLNGLGGLLGGKKSDETTNSDSGGGN</sequence>
<proteinExistence type="predicted"/>
<evidence type="ECO:0000256" key="1">
    <source>
        <dbReference type="SAM" id="Phobius"/>
    </source>
</evidence>
<keyword evidence="1" id="KW-0812">Transmembrane</keyword>
<keyword evidence="1" id="KW-1133">Transmembrane helix</keyword>
<name>A0ABZ1C841_9BACT</name>
<gene>
    <name evidence="2" type="ORF">K1X11_021730</name>
</gene>